<dbReference type="Proteomes" id="UP000034013">
    <property type="component" value="Unassembled WGS sequence"/>
</dbReference>
<accession>A0A0G0T7J6</accession>
<comment type="caution">
    <text evidence="1">The sequence shown here is derived from an EMBL/GenBank/DDBJ whole genome shotgun (WGS) entry which is preliminary data.</text>
</comment>
<reference evidence="1 2" key="1">
    <citation type="journal article" date="2015" name="Nature">
        <title>rRNA introns, odd ribosomes, and small enigmatic genomes across a large radiation of phyla.</title>
        <authorList>
            <person name="Brown C.T."/>
            <person name="Hug L.A."/>
            <person name="Thomas B.C."/>
            <person name="Sharon I."/>
            <person name="Castelle C.J."/>
            <person name="Singh A."/>
            <person name="Wilkins M.J."/>
            <person name="Williams K.H."/>
            <person name="Banfield J.F."/>
        </authorList>
    </citation>
    <scope>NUCLEOTIDE SEQUENCE [LARGE SCALE GENOMIC DNA]</scope>
</reference>
<name>A0A0G0T7J6_9BACT</name>
<proteinExistence type="predicted"/>
<dbReference type="AlphaFoldDB" id="A0A0G0T7J6"/>
<sequence length="52" mass="5545">MKRLGNVNVISTIVAEQDINAVMLLVELVLKPGDQLPHLLPVAVGVEVPDVS</sequence>
<gene>
    <name evidence="1" type="ORF">UU16_C0034G0003</name>
</gene>
<dbReference type="EMBL" id="LBZO01000034">
    <property type="protein sequence ID" value="KKR72969.1"/>
    <property type="molecule type" value="Genomic_DNA"/>
</dbReference>
<organism evidence="1 2">
    <name type="scientific">Candidatus Woesebacteria bacterium GW2011_GWA2_40_7</name>
    <dbReference type="NCBI Taxonomy" id="1618562"/>
    <lineage>
        <taxon>Bacteria</taxon>
        <taxon>Candidatus Woeseibacteriota</taxon>
    </lineage>
</organism>
<evidence type="ECO:0000313" key="2">
    <source>
        <dbReference type="Proteomes" id="UP000034013"/>
    </source>
</evidence>
<protein>
    <submittedName>
        <fullName evidence="1">Uncharacterized protein</fullName>
    </submittedName>
</protein>
<evidence type="ECO:0000313" key="1">
    <source>
        <dbReference type="EMBL" id="KKR72969.1"/>
    </source>
</evidence>